<evidence type="ECO:0000313" key="2">
    <source>
        <dbReference type="Proteomes" id="UP000236316"/>
    </source>
</evidence>
<evidence type="ECO:0008006" key="3">
    <source>
        <dbReference type="Google" id="ProtNLM"/>
    </source>
</evidence>
<proteinExistence type="predicted"/>
<dbReference type="Proteomes" id="UP000236316">
    <property type="component" value="Segment"/>
</dbReference>
<dbReference type="RefSeq" id="YP_009448612.1">
    <property type="nucleotide sequence ID" value="NC_036594.1"/>
</dbReference>
<dbReference type="KEGG" id="vg:35382191"/>
<keyword evidence="2" id="KW-1185">Reference proteome</keyword>
<sequence>MEFILPELLKYIGELLLQDIYEIEDPNPISRNDYWIKIPSLPYLILDNMRGVCKHWNKYLSPVNYEIIGGDKCTIKITYEDKKCVLFKTQIDALVLKCPKFTEYFIYNHKIKLYKNYEILSYLFRVGGRQTMDILIYSSKYLCIRLKHKLLIGLSYKDIDIFKDAFVELADDSYELYKELYKRFNRKLIDNSKSYYILEEDERFGIIGNCRKYIKSEEYLQEKMIKLIKDFNSIYRNKFGDTITNNHINQLYK</sequence>
<name>A0A2I2L475_9VIRU</name>
<dbReference type="EMBL" id="LT906555">
    <property type="protein sequence ID" value="SNW62310.1"/>
    <property type="molecule type" value="Genomic_DNA"/>
</dbReference>
<dbReference type="GeneID" id="35382191"/>
<protein>
    <recommendedName>
        <fullName evidence="3">F-box domain-containing protein</fullName>
    </recommendedName>
</protein>
<gene>
    <name evidence="1" type="ORF">ORPV_406</name>
</gene>
<evidence type="ECO:0000313" key="1">
    <source>
        <dbReference type="EMBL" id="SNW62310.1"/>
    </source>
</evidence>
<organism evidence="1">
    <name type="scientific">Orpheovirus IHUMI-LCC2</name>
    <dbReference type="NCBI Taxonomy" id="2023057"/>
    <lineage>
        <taxon>Viruses</taxon>
        <taxon>Varidnaviria</taxon>
        <taxon>Bamfordvirae</taxon>
        <taxon>Nucleocytoviricota</taxon>
        <taxon>Megaviricetes</taxon>
        <taxon>Pimascovirales</taxon>
        <taxon>Ocovirineae</taxon>
        <taxon>Orpheoviridae</taxon>
        <taxon>Alphaorpheovirus</taxon>
        <taxon>Alphaorpheovirus massiliense</taxon>
    </lineage>
</organism>
<accession>A0A2I2L475</accession>
<reference evidence="1" key="1">
    <citation type="submission" date="2017-08" db="EMBL/GenBank/DDBJ databases">
        <authorList>
            <consortium name="Urmite Genomes"/>
        </authorList>
    </citation>
    <scope>NUCLEOTIDE SEQUENCE [LARGE SCALE GENOMIC DNA]</scope>
    <source>
        <strain evidence="1">IHUMI-LCC2</strain>
    </source>
</reference>